<gene>
    <name evidence="5" type="ORF">GGR06_001880</name>
</gene>
<evidence type="ECO:0000259" key="4">
    <source>
        <dbReference type="Pfam" id="PF17165"/>
    </source>
</evidence>
<organism evidence="5 6">
    <name type="scientific">Bacteroides reticulotermitis</name>
    <dbReference type="NCBI Taxonomy" id="1133319"/>
    <lineage>
        <taxon>Bacteria</taxon>
        <taxon>Pseudomonadati</taxon>
        <taxon>Bacteroidota</taxon>
        <taxon>Bacteroidia</taxon>
        <taxon>Bacteroidales</taxon>
        <taxon>Bacteroidaceae</taxon>
        <taxon>Bacteroides</taxon>
    </lineage>
</organism>
<evidence type="ECO:0000259" key="3">
    <source>
        <dbReference type="Pfam" id="PF17163"/>
    </source>
</evidence>
<feature type="domain" description="DUF5121" evidence="4">
    <location>
        <begin position="314"/>
        <end position="425"/>
    </location>
</feature>
<comment type="caution">
    <text evidence="5">The sequence shown here is derived from an EMBL/GenBank/DDBJ whole genome shotgun (WGS) entry which is preliminary data.</text>
</comment>
<dbReference type="InterPro" id="IPR033429">
    <property type="entry name" value="DUF5125"/>
</dbReference>
<feature type="domain" description="DUF5121" evidence="4">
    <location>
        <begin position="537"/>
        <end position="656"/>
    </location>
</feature>
<evidence type="ECO:0008006" key="7">
    <source>
        <dbReference type="Google" id="ProtNLM"/>
    </source>
</evidence>
<feature type="domain" description="DUF5125" evidence="3">
    <location>
        <begin position="124"/>
        <end position="311"/>
    </location>
</feature>
<feature type="chain" id="PRO_5032640848" description="DUF5125 domain-containing protein" evidence="1">
    <location>
        <begin position="23"/>
        <end position="669"/>
    </location>
</feature>
<dbReference type="Pfam" id="PF16408">
    <property type="entry name" value="DUF5016"/>
    <property type="match status" value="1"/>
</dbReference>
<evidence type="ECO:0000259" key="2">
    <source>
        <dbReference type="Pfam" id="PF16408"/>
    </source>
</evidence>
<evidence type="ECO:0000313" key="6">
    <source>
        <dbReference type="Proteomes" id="UP000560658"/>
    </source>
</evidence>
<dbReference type="RefSeq" id="WP_044160365.1">
    <property type="nucleotide sequence ID" value="NZ_JACIER010000006.1"/>
</dbReference>
<dbReference type="PROSITE" id="PS51257">
    <property type="entry name" value="PROKAR_LIPOPROTEIN"/>
    <property type="match status" value="1"/>
</dbReference>
<name>A0A840CZ30_9BACE</name>
<dbReference type="Pfam" id="PF17163">
    <property type="entry name" value="DUF5125"/>
    <property type="match status" value="2"/>
</dbReference>
<dbReference type="AlphaFoldDB" id="A0A840CZ30"/>
<dbReference type="InterPro" id="IPR033430">
    <property type="entry name" value="DUF5121"/>
</dbReference>
<accession>A0A840CZ30</accession>
<keyword evidence="6" id="KW-1185">Reference proteome</keyword>
<dbReference type="Pfam" id="PF17165">
    <property type="entry name" value="DUF5121"/>
    <property type="match status" value="2"/>
</dbReference>
<reference evidence="5" key="1">
    <citation type="submission" date="2020-08" db="EMBL/GenBank/DDBJ databases">
        <title>Genomic Encyclopedia of Type Strains, Phase IV (KMG-IV): sequencing the most valuable type-strain genomes for metagenomic binning, comparative biology and taxonomic classification.</title>
        <authorList>
            <person name="Goeker M."/>
        </authorList>
    </citation>
    <scope>NUCLEOTIDE SEQUENCE [LARGE SCALE GENOMIC DNA]</scope>
    <source>
        <strain evidence="5">DSM 105720</strain>
    </source>
</reference>
<protein>
    <recommendedName>
        <fullName evidence="7">DUF5125 domain-containing protein</fullName>
    </recommendedName>
</protein>
<evidence type="ECO:0000256" key="1">
    <source>
        <dbReference type="SAM" id="SignalP"/>
    </source>
</evidence>
<feature type="domain" description="DUF5125" evidence="3">
    <location>
        <begin position="444"/>
        <end position="531"/>
    </location>
</feature>
<proteinExistence type="predicted"/>
<feature type="signal peptide" evidence="1">
    <location>
        <begin position="1"/>
        <end position="22"/>
    </location>
</feature>
<dbReference type="Proteomes" id="UP000560658">
    <property type="component" value="Unassembled WGS sequence"/>
</dbReference>
<dbReference type="InterPro" id="IPR032184">
    <property type="entry name" value="DUF5016"/>
</dbReference>
<evidence type="ECO:0000313" key="5">
    <source>
        <dbReference type="EMBL" id="MBB4044091.1"/>
    </source>
</evidence>
<keyword evidence="1" id="KW-0732">Signal</keyword>
<feature type="domain" description="DUF5016" evidence="2">
    <location>
        <begin position="1"/>
        <end position="120"/>
    </location>
</feature>
<sequence length="669" mass="72982">MKNSIYITLALAGLLSMGSCNDDDFLPGNPSMEIQAENADALFGDSLPFTIKASDVDVPLSTLKARLFYGEEMVSETVIRTKTSGSDYTGKIFIPFYPNISNGKATLKYVLQNINFTTTEVEKELTVARPDFPYLTLVDSEGHEHRMDKQSLYNYSATGDFSQQMKAYIKTPKVGAHGNELTFGWESNAITIGSTTSIPFSSTEPGSYSITFNTFTYEASPFAKLLLNGKEMELVENDIYTLKLALKQNDILTFEGVSGYDEWWIDPDFFAKQEDGTLKFLPIDGNYQITANGKLQYFSAITLKDGNPAKLQDDGSGAIWAIGEGIGKPSTAQREVGWTPENGLCMPQLTAKKYQLTFTAGVSMKTNAINFKFFHINKWDNGEFKGDAISTTSELVKISESGNIELQTGQKFERGGVYKFVVDVTKGNTKAVLTVEKVGQVELPMPDITVNGVKLEDGGSDLYQAQFALTQNQELGVVGIEDWAAWKVDPDYLTKTASNTLKFLPLAGSYRIIADAAHKYFSAVRMNGSATASLGADGHGAIWLMGWGVGSPSLDFQFGWNSGRNYGLAEVASKVYQFTAIAGPEQGSTIGQRIRADYVSCKFFFQDGWGEEFSGTNALTLTTGAKLYLADKGNIELADGVQLTVGATYVITVDLTAGNDKGVLSVVKK</sequence>
<dbReference type="EMBL" id="JACIER010000006">
    <property type="protein sequence ID" value="MBB4044091.1"/>
    <property type="molecule type" value="Genomic_DNA"/>
</dbReference>